<evidence type="ECO:0000313" key="1">
    <source>
        <dbReference type="EMBL" id="MFC3759610.1"/>
    </source>
</evidence>
<dbReference type="RefSeq" id="WP_205122017.1">
    <property type="nucleotide sequence ID" value="NZ_JAFBCM010000001.1"/>
</dbReference>
<organism evidence="1 2">
    <name type="scientific">Tenggerimyces flavus</name>
    <dbReference type="NCBI Taxonomy" id="1708749"/>
    <lineage>
        <taxon>Bacteria</taxon>
        <taxon>Bacillati</taxon>
        <taxon>Actinomycetota</taxon>
        <taxon>Actinomycetes</taxon>
        <taxon>Propionibacteriales</taxon>
        <taxon>Nocardioidaceae</taxon>
        <taxon>Tenggerimyces</taxon>
    </lineage>
</organism>
<proteinExistence type="predicted"/>
<reference evidence="2" key="1">
    <citation type="journal article" date="2019" name="Int. J. Syst. Evol. Microbiol.">
        <title>The Global Catalogue of Microorganisms (GCM) 10K type strain sequencing project: providing services to taxonomists for standard genome sequencing and annotation.</title>
        <authorList>
            <consortium name="The Broad Institute Genomics Platform"/>
            <consortium name="The Broad Institute Genome Sequencing Center for Infectious Disease"/>
            <person name="Wu L."/>
            <person name="Ma J."/>
        </authorList>
    </citation>
    <scope>NUCLEOTIDE SEQUENCE [LARGE SCALE GENOMIC DNA]</scope>
    <source>
        <strain evidence="2">CGMCC 4.7241</strain>
    </source>
</reference>
<gene>
    <name evidence="1" type="ORF">ACFOUW_02050</name>
</gene>
<dbReference type="Proteomes" id="UP001595699">
    <property type="component" value="Unassembled WGS sequence"/>
</dbReference>
<name>A0ABV7Y5T4_9ACTN</name>
<evidence type="ECO:0008006" key="3">
    <source>
        <dbReference type="Google" id="ProtNLM"/>
    </source>
</evidence>
<dbReference type="EMBL" id="JBHRZH010000001">
    <property type="protein sequence ID" value="MFC3759610.1"/>
    <property type="molecule type" value="Genomic_DNA"/>
</dbReference>
<protein>
    <recommendedName>
        <fullName evidence="3">PIN domain-containing protein</fullName>
    </recommendedName>
</protein>
<evidence type="ECO:0000313" key="2">
    <source>
        <dbReference type="Proteomes" id="UP001595699"/>
    </source>
</evidence>
<comment type="caution">
    <text evidence="1">The sequence shown here is derived from an EMBL/GenBank/DDBJ whole genome shotgun (WGS) entry which is preliminary data.</text>
</comment>
<keyword evidence="2" id="KW-1185">Reference proteome</keyword>
<accession>A0ABV7Y5T4</accession>
<sequence length="54" mass="5647">MRIQDAELGTTTADAHLAACIQQTAGPHAVLTSDADDLARIAAYLNVDVRIVAV</sequence>